<feature type="region of interest" description="Disordered" evidence="1">
    <location>
        <begin position="219"/>
        <end position="241"/>
    </location>
</feature>
<reference evidence="3 4" key="1">
    <citation type="submission" date="2019-03" db="EMBL/GenBank/DDBJ databases">
        <title>Rhodosporidium diobovatum UCD-FST 08-225 genome sequencing, assembly, and annotation.</title>
        <authorList>
            <person name="Fakankun I.U."/>
            <person name="Fristensky B."/>
            <person name="Levin D.B."/>
        </authorList>
    </citation>
    <scope>NUCLEOTIDE SEQUENCE [LARGE SCALE GENOMIC DNA]</scope>
    <source>
        <strain evidence="3 4">UCD-FST 08-225</strain>
    </source>
</reference>
<evidence type="ECO:0000256" key="1">
    <source>
        <dbReference type="SAM" id="MobiDB-lite"/>
    </source>
</evidence>
<feature type="compositionally biased region" description="Pro residues" evidence="1">
    <location>
        <begin position="77"/>
        <end position="91"/>
    </location>
</feature>
<proteinExistence type="predicted"/>
<accession>A0A5C5FN54</accession>
<feature type="compositionally biased region" description="Basic and acidic residues" evidence="1">
    <location>
        <begin position="94"/>
        <end position="107"/>
    </location>
</feature>
<feature type="compositionally biased region" description="Low complexity" evidence="1">
    <location>
        <begin position="232"/>
        <end position="241"/>
    </location>
</feature>
<dbReference type="PANTHER" id="PTHR33590:SF1">
    <property type="entry name" value="PDZ DOMAIN-CONTAINING PROTEIN"/>
    <property type="match status" value="1"/>
</dbReference>
<dbReference type="PANTHER" id="PTHR33590">
    <property type="entry name" value="GLUTENIN, HIGH MOLECULAR WEIGHT SUBUNIT PW212-RELATED PROTEIN"/>
    <property type="match status" value="1"/>
</dbReference>
<evidence type="ECO:0000259" key="2">
    <source>
        <dbReference type="Pfam" id="PF02201"/>
    </source>
</evidence>
<dbReference type="CDD" id="cd10568">
    <property type="entry name" value="SWIB_like"/>
    <property type="match status" value="1"/>
</dbReference>
<feature type="compositionally biased region" description="Low complexity" evidence="1">
    <location>
        <begin position="8"/>
        <end position="76"/>
    </location>
</feature>
<protein>
    <recommendedName>
        <fullName evidence="2">DM2 domain-containing protein</fullName>
    </recommendedName>
</protein>
<dbReference type="Proteomes" id="UP000311382">
    <property type="component" value="Unassembled WGS sequence"/>
</dbReference>
<feature type="domain" description="DM2" evidence="2">
    <location>
        <begin position="350"/>
        <end position="434"/>
    </location>
</feature>
<organism evidence="3 4">
    <name type="scientific">Rhodotorula diobovata</name>
    <dbReference type="NCBI Taxonomy" id="5288"/>
    <lineage>
        <taxon>Eukaryota</taxon>
        <taxon>Fungi</taxon>
        <taxon>Dikarya</taxon>
        <taxon>Basidiomycota</taxon>
        <taxon>Pucciniomycotina</taxon>
        <taxon>Microbotryomycetes</taxon>
        <taxon>Sporidiobolales</taxon>
        <taxon>Sporidiobolaceae</taxon>
        <taxon>Rhodotorula</taxon>
    </lineage>
</organism>
<sequence>MSYPATPQQQQALLAQMQQGKQAPHQHQLAHAQAQYAQMQAHARGNPQLQQQLHAQQLRAMQQAQQQQQHQHQQGVAPPPAAPAQAAPPPGITSRERQVGDGDDHLRNAKRRKPTDRSLPSSFAPSLPASVTPGPSDTLLAPSLEALDKLGAAYRRLQDIERKVDWTVSRKAVEVAEKAGGAGPRGEPFRRTLRIHVTAMAHDQPWQLTADELAQAGDKDAVPAGDAKAEDAAAAATEGANGANKVRVPRVELRVTGEVLDDERYPAASTPFTTFLSRLVLETPTRDPAVLPVGSQPLSWTRAASTPAASLPAALTSSHPLSGSGGGGGGDNVTTLDVKLALYVVHPAGERYALHPELAHVLDTAEADRVGCLEALWSYAKCNGLVVEGAEGAAAQQPGAPKSGIKPDERLKRFFGNVPLVQFHHLPEYLNRLLVAPPPRQFSLSIPLSAATSSSPQHFAFDTPLWVPSPVQPALDSAARRLAALASASAPGDSPAAELAALDDKLALNALAARQHTQQLHALSAFARDPRGFLDRFVESQAGALADVLASSGSGAAGGATALGGGSEKVLGARWRDEVRDAANWDAPWVSEAVEVWALRDAEGKAQRLRAQQQQQAQQQMYQQQQQQALAAAQAGYGRR</sequence>
<evidence type="ECO:0000313" key="3">
    <source>
        <dbReference type="EMBL" id="TNY17364.1"/>
    </source>
</evidence>
<feature type="region of interest" description="Disordered" evidence="1">
    <location>
        <begin position="1"/>
        <end position="136"/>
    </location>
</feature>
<gene>
    <name evidence="3" type="ORF">DMC30DRAFT_419855</name>
</gene>
<keyword evidence="4" id="KW-1185">Reference proteome</keyword>
<dbReference type="Gene3D" id="1.10.245.10">
    <property type="entry name" value="SWIB/MDM2 domain"/>
    <property type="match status" value="1"/>
</dbReference>
<dbReference type="STRING" id="5288.A0A5C5FN54"/>
<dbReference type="SUPFAM" id="SSF47592">
    <property type="entry name" value="SWIB/MDM2 domain"/>
    <property type="match status" value="1"/>
</dbReference>
<feature type="compositionally biased region" description="Basic and acidic residues" evidence="1">
    <location>
        <begin position="219"/>
        <end position="231"/>
    </location>
</feature>
<dbReference type="EMBL" id="SOZI01000211">
    <property type="protein sequence ID" value="TNY17364.1"/>
    <property type="molecule type" value="Genomic_DNA"/>
</dbReference>
<dbReference type="InterPro" id="IPR036885">
    <property type="entry name" value="SWIB_MDM2_dom_sf"/>
</dbReference>
<dbReference type="Pfam" id="PF02201">
    <property type="entry name" value="SWIB"/>
    <property type="match status" value="1"/>
</dbReference>
<dbReference type="OrthoDB" id="10263741at2759"/>
<dbReference type="InterPro" id="IPR003121">
    <property type="entry name" value="SWIB_MDM2_domain"/>
</dbReference>
<feature type="compositionally biased region" description="Low complexity" evidence="1">
    <location>
        <begin position="118"/>
        <end position="130"/>
    </location>
</feature>
<name>A0A5C5FN54_9BASI</name>
<evidence type="ECO:0000313" key="4">
    <source>
        <dbReference type="Proteomes" id="UP000311382"/>
    </source>
</evidence>
<dbReference type="AlphaFoldDB" id="A0A5C5FN54"/>
<comment type="caution">
    <text evidence="3">The sequence shown here is derived from an EMBL/GenBank/DDBJ whole genome shotgun (WGS) entry which is preliminary data.</text>
</comment>